<sequence length="1015" mass="111725">MAPGTGDKKVEKSYLASAVDSINPWAGSSSATPTPKDPQPIVPAPNTGDHAINPFYGRTLGRYPPDCPPMRVQWFHAADIPKRKPKFMLAKGAADLKPAQPKKFIAFSAADSRSIETAYQTKLHELEEGTGSSDANTTPRIGLKRPRAVSSVDAKDASSSSTKVHVNEDFLFDVELEERELAPVYWEGPVYEVRRGSWFHQEGSTLRPCEENLAAQLEDGYLKVKPWQYPPRFSSNSAPKTVAPKASVGNLKAAAEGQDDASRKGLAASQHQPQTCRLFGSYMNSVVTYHDSNTAWLSSEGMLSWVTSTVYEKFSGGGYMGGVKLVRGYSEPKKVKDEKRPVTPVEAKAASKEGSEKLSKTHKRRSAPPSGPEPDGSDPKQSVPDDLESTRNRLTRQLSNLIERAEDPEAQEEAIREREEQEISGAYNAQADDNQGREIEHLVLVTHGIGQLLSRRMESINFVHDVNVLRKNMKSVYAEAADLRALNSEINEPGMGNSRVQVLPVVWRHLLDFPKRKPKKGERDLGEIFDEEEDYPSLEDITVEGVAFARSLISDLALDVLLYQSAYREQIAEIVLKESNRIYKLFIERNPDFKGKVHILGHSLGSAIMFDILCRQKENAWVAESPKNPLRFLPASQDRYESKNPQELAFDFEVEDFYCLGSPIGLFQMLKGRTVSARSHPDALPSESPLNPEYMEDPFLSAASSQPYASQRVSPVTGLPFSVSSPKVGQLFNIFHPSDPIAYRIEPLISPIMTTLKPQALPYTKKGIFGSVAPQGLTGIGAKVGQSVSGFWSSLSAGIASNLLNRSLGLSQEDVANITASQQQEQQHILSPGAGTNVSAGVISTSSSSSSPSSTETTPTKKALSDAQRSERTAERMRQLASGAMKGGLLTESGNEMTLIDDELETLFSRFQKNRVDVTKGREKDPNPLAAGGGEGLSAEKWREEEKKAQKLRREEGRIRALNRNGRVDYCIQESVLDFNPINTIASHMSYWADGDVSHFVLSQMLASKARTPES</sequence>
<gene>
    <name evidence="3" type="ORF">BT67DRAFT_442488</name>
</gene>
<evidence type="ECO:0000313" key="4">
    <source>
        <dbReference type="Proteomes" id="UP001304895"/>
    </source>
</evidence>
<dbReference type="GO" id="GO:0046872">
    <property type="term" value="F:metal ion binding"/>
    <property type="evidence" value="ECO:0007669"/>
    <property type="project" value="InterPro"/>
</dbReference>
<feature type="domain" description="DDHD" evidence="2">
    <location>
        <begin position="650"/>
        <end position="1007"/>
    </location>
</feature>
<dbReference type="PROSITE" id="PS51043">
    <property type="entry name" value="DDHD"/>
    <property type="match status" value="1"/>
</dbReference>
<accession>A0AAN6UJF6</accession>
<feature type="compositionally biased region" description="Low complexity" evidence="1">
    <location>
        <begin position="148"/>
        <end position="158"/>
    </location>
</feature>
<dbReference type="InterPro" id="IPR055555">
    <property type="entry name" value="PA-PLA1_DUF7131"/>
</dbReference>
<feature type="compositionally biased region" description="Basic and acidic residues" evidence="1">
    <location>
        <begin position="332"/>
        <end position="341"/>
    </location>
</feature>
<dbReference type="Proteomes" id="UP001304895">
    <property type="component" value="Unassembled WGS sequence"/>
</dbReference>
<dbReference type="Pfam" id="PF02862">
    <property type="entry name" value="DDHD"/>
    <property type="match status" value="1"/>
</dbReference>
<feature type="compositionally biased region" description="Basic and acidic residues" evidence="1">
    <location>
        <begin position="403"/>
        <end position="421"/>
    </location>
</feature>
<feature type="region of interest" description="Disordered" evidence="1">
    <location>
        <begin position="124"/>
        <end position="158"/>
    </location>
</feature>
<reference evidence="3" key="1">
    <citation type="journal article" date="2023" name="Mol. Phylogenet. Evol.">
        <title>Genome-scale phylogeny and comparative genomics of the fungal order Sordariales.</title>
        <authorList>
            <person name="Hensen N."/>
            <person name="Bonometti L."/>
            <person name="Westerberg I."/>
            <person name="Brannstrom I.O."/>
            <person name="Guillou S."/>
            <person name="Cros-Aarteil S."/>
            <person name="Calhoun S."/>
            <person name="Haridas S."/>
            <person name="Kuo A."/>
            <person name="Mondo S."/>
            <person name="Pangilinan J."/>
            <person name="Riley R."/>
            <person name="LaButti K."/>
            <person name="Andreopoulos B."/>
            <person name="Lipzen A."/>
            <person name="Chen C."/>
            <person name="Yan M."/>
            <person name="Daum C."/>
            <person name="Ng V."/>
            <person name="Clum A."/>
            <person name="Steindorff A."/>
            <person name="Ohm R.A."/>
            <person name="Martin F."/>
            <person name="Silar P."/>
            <person name="Natvig D.O."/>
            <person name="Lalanne C."/>
            <person name="Gautier V."/>
            <person name="Ament-Velasquez S.L."/>
            <person name="Kruys A."/>
            <person name="Hutchinson M.I."/>
            <person name="Powell A.J."/>
            <person name="Barry K."/>
            <person name="Miller A.N."/>
            <person name="Grigoriev I.V."/>
            <person name="Debuchy R."/>
            <person name="Gladieux P."/>
            <person name="Hiltunen Thoren M."/>
            <person name="Johannesson H."/>
        </authorList>
    </citation>
    <scope>NUCLEOTIDE SEQUENCE</scope>
    <source>
        <strain evidence="3">CBS 123565</strain>
    </source>
</reference>
<dbReference type="InterPro" id="IPR004177">
    <property type="entry name" value="DDHD_dom"/>
</dbReference>
<dbReference type="GO" id="GO:0004620">
    <property type="term" value="F:phospholipase activity"/>
    <property type="evidence" value="ECO:0007669"/>
    <property type="project" value="TreeGrafter"/>
</dbReference>
<evidence type="ECO:0000313" key="3">
    <source>
        <dbReference type="EMBL" id="KAK4133978.1"/>
    </source>
</evidence>
<dbReference type="EMBL" id="MU853410">
    <property type="protein sequence ID" value="KAK4133978.1"/>
    <property type="molecule type" value="Genomic_DNA"/>
</dbReference>
<organism evidence="3 4">
    <name type="scientific">Trichocladium antarcticum</name>
    <dbReference type="NCBI Taxonomy" id="1450529"/>
    <lineage>
        <taxon>Eukaryota</taxon>
        <taxon>Fungi</taxon>
        <taxon>Dikarya</taxon>
        <taxon>Ascomycota</taxon>
        <taxon>Pezizomycotina</taxon>
        <taxon>Sordariomycetes</taxon>
        <taxon>Sordariomycetidae</taxon>
        <taxon>Sordariales</taxon>
        <taxon>Chaetomiaceae</taxon>
        <taxon>Trichocladium</taxon>
    </lineage>
</organism>
<feature type="region of interest" description="Disordered" evidence="1">
    <location>
        <begin position="821"/>
        <end position="876"/>
    </location>
</feature>
<feature type="region of interest" description="Disordered" evidence="1">
    <location>
        <begin position="250"/>
        <end position="270"/>
    </location>
</feature>
<feature type="region of interest" description="Disordered" evidence="1">
    <location>
        <begin position="23"/>
        <end position="48"/>
    </location>
</feature>
<dbReference type="GO" id="GO:0005737">
    <property type="term" value="C:cytoplasm"/>
    <property type="evidence" value="ECO:0007669"/>
    <property type="project" value="TreeGrafter"/>
</dbReference>
<evidence type="ECO:0000259" key="2">
    <source>
        <dbReference type="PROSITE" id="PS51043"/>
    </source>
</evidence>
<dbReference type="AlphaFoldDB" id="A0AAN6UJF6"/>
<feature type="region of interest" description="Disordered" evidence="1">
    <location>
        <begin position="918"/>
        <end position="937"/>
    </location>
</feature>
<feature type="compositionally biased region" description="Low complexity" evidence="1">
    <location>
        <begin position="844"/>
        <end position="860"/>
    </location>
</feature>
<feature type="region of interest" description="Disordered" evidence="1">
    <location>
        <begin position="332"/>
        <end position="422"/>
    </location>
</feature>
<name>A0AAN6UJF6_9PEZI</name>
<dbReference type="SMART" id="SM01127">
    <property type="entry name" value="DDHD"/>
    <property type="match status" value="1"/>
</dbReference>
<feature type="compositionally biased region" description="Basic and acidic residues" evidence="1">
    <location>
        <begin position="349"/>
        <end position="359"/>
    </location>
</feature>
<dbReference type="InterPro" id="IPR057826">
    <property type="entry name" value="WWE_C20G8.02"/>
</dbReference>
<comment type="caution">
    <text evidence="3">The sequence shown here is derived from an EMBL/GenBank/DDBJ whole genome shotgun (WGS) entry which is preliminary data.</text>
</comment>
<protein>
    <recommendedName>
        <fullName evidence="2">DDHD domain-containing protein</fullName>
    </recommendedName>
</protein>
<keyword evidence="4" id="KW-1185">Reference proteome</keyword>
<evidence type="ECO:0000256" key="1">
    <source>
        <dbReference type="SAM" id="MobiDB-lite"/>
    </source>
</evidence>
<reference evidence="3" key="2">
    <citation type="submission" date="2023-05" db="EMBL/GenBank/DDBJ databases">
        <authorList>
            <consortium name="Lawrence Berkeley National Laboratory"/>
            <person name="Steindorff A."/>
            <person name="Hensen N."/>
            <person name="Bonometti L."/>
            <person name="Westerberg I."/>
            <person name="Brannstrom I.O."/>
            <person name="Guillou S."/>
            <person name="Cros-Aarteil S."/>
            <person name="Calhoun S."/>
            <person name="Haridas S."/>
            <person name="Kuo A."/>
            <person name="Mondo S."/>
            <person name="Pangilinan J."/>
            <person name="Riley R."/>
            <person name="Labutti K."/>
            <person name="Andreopoulos B."/>
            <person name="Lipzen A."/>
            <person name="Chen C."/>
            <person name="Yanf M."/>
            <person name="Daum C."/>
            <person name="Ng V."/>
            <person name="Clum A."/>
            <person name="Ohm R."/>
            <person name="Martin F."/>
            <person name="Silar P."/>
            <person name="Natvig D."/>
            <person name="Lalanne C."/>
            <person name="Gautier V."/>
            <person name="Ament-Velasquez S.L."/>
            <person name="Kruys A."/>
            <person name="Hutchinson M.I."/>
            <person name="Powell A.J."/>
            <person name="Barry K."/>
            <person name="Miller A.N."/>
            <person name="Grigoriev I.V."/>
            <person name="Debuchy R."/>
            <person name="Gladieux P."/>
            <person name="Thoren M.H."/>
            <person name="Johannesson H."/>
        </authorList>
    </citation>
    <scope>NUCLEOTIDE SEQUENCE</scope>
    <source>
        <strain evidence="3">CBS 123565</strain>
    </source>
</reference>
<dbReference type="InterPro" id="IPR058055">
    <property type="entry name" value="PA-PLA1"/>
</dbReference>
<proteinExistence type="predicted"/>
<dbReference type="PANTHER" id="PTHR23509:SF10">
    <property type="entry name" value="LD21067P"/>
    <property type="match status" value="1"/>
</dbReference>
<feature type="compositionally biased region" description="Polar residues" evidence="1">
    <location>
        <begin position="821"/>
        <end position="843"/>
    </location>
</feature>
<dbReference type="Pfam" id="PF23465">
    <property type="entry name" value="DUF7131"/>
    <property type="match status" value="1"/>
</dbReference>
<feature type="compositionally biased region" description="Polar residues" evidence="1">
    <location>
        <begin position="130"/>
        <end position="139"/>
    </location>
</feature>
<dbReference type="PANTHER" id="PTHR23509">
    <property type="entry name" value="PA-PL1 PHOSPHOLIPASE FAMILY"/>
    <property type="match status" value="1"/>
</dbReference>
<dbReference type="Pfam" id="PF23463">
    <property type="entry name" value="WWE_2"/>
    <property type="match status" value="1"/>
</dbReference>